<dbReference type="EMBL" id="BAAAOB010000002">
    <property type="protein sequence ID" value="GAA1790092.1"/>
    <property type="molecule type" value="Genomic_DNA"/>
</dbReference>
<proteinExistence type="predicted"/>
<evidence type="ECO:0000313" key="1">
    <source>
        <dbReference type="EMBL" id="GAA1790092.1"/>
    </source>
</evidence>
<protein>
    <submittedName>
        <fullName evidence="1">Uncharacterized protein</fullName>
    </submittedName>
</protein>
<accession>A0ABP4XV16</accession>
<name>A0ABP4XV16_9MICO</name>
<dbReference type="Proteomes" id="UP001500851">
    <property type="component" value="Unassembled WGS sequence"/>
</dbReference>
<gene>
    <name evidence="1" type="ORF">GCM10009768_18870</name>
</gene>
<keyword evidence="2" id="KW-1185">Reference proteome</keyword>
<reference evidence="2" key="1">
    <citation type="journal article" date="2019" name="Int. J. Syst. Evol. Microbiol.">
        <title>The Global Catalogue of Microorganisms (GCM) 10K type strain sequencing project: providing services to taxonomists for standard genome sequencing and annotation.</title>
        <authorList>
            <consortium name="The Broad Institute Genomics Platform"/>
            <consortium name="The Broad Institute Genome Sequencing Center for Infectious Disease"/>
            <person name="Wu L."/>
            <person name="Ma J."/>
        </authorList>
    </citation>
    <scope>NUCLEOTIDE SEQUENCE [LARGE SCALE GENOMIC DNA]</scope>
    <source>
        <strain evidence="2">JCM 14736</strain>
    </source>
</reference>
<comment type="caution">
    <text evidence="1">The sequence shown here is derived from an EMBL/GenBank/DDBJ whole genome shotgun (WGS) entry which is preliminary data.</text>
</comment>
<sequence>MLPAVAGAGAVVPGALVPAAVNLAEACLTGMVLGGVHFGGVLSENAACVVQFRRPGQLGTKLAPAG</sequence>
<evidence type="ECO:0000313" key="2">
    <source>
        <dbReference type="Proteomes" id="UP001500851"/>
    </source>
</evidence>
<organism evidence="1 2">
    <name type="scientific">Leucobacter iarius</name>
    <dbReference type="NCBI Taxonomy" id="333963"/>
    <lineage>
        <taxon>Bacteria</taxon>
        <taxon>Bacillati</taxon>
        <taxon>Actinomycetota</taxon>
        <taxon>Actinomycetes</taxon>
        <taxon>Micrococcales</taxon>
        <taxon>Microbacteriaceae</taxon>
        <taxon>Leucobacter</taxon>
    </lineage>
</organism>